<feature type="compositionally biased region" description="Low complexity" evidence="2">
    <location>
        <begin position="434"/>
        <end position="458"/>
    </location>
</feature>
<keyword evidence="5" id="KW-1185">Reference proteome</keyword>
<dbReference type="PANTHER" id="PTHR15503:SF22">
    <property type="entry name" value="TRANSPOSON TY3-I GAG POLYPROTEIN"/>
    <property type="match status" value="1"/>
</dbReference>
<dbReference type="SMART" id="SM00343">
    <property type="entry name" value="ZnF_C2HC"/>
    <property type="match status" value="1"/>
</dbReference>
<name>A0A3N4HKA2_ASCIM</name>
<feature type="compositionally biased region" description="Polar residues" evidence="2">
    <location>
        <begin position="418"/>
        <end position="433"/>
    </location>
</feature>
<dbReference type="InterPro" id="IPR045358">
    <property type="entry name" value="Ty3_capsid"/>
</dbReference>
<dbReference type="STRING" id="1160509.A0A3N4HKA2"/>
<dbReference type="InterPro" id="IPR001878">
    <property type="entry name" value="Znf_CCHC"/>
</dbReference>
<dbReference type="PANTHER" id="PTHR15503">
    <property type="entry name" value="LDOC1 RELATED"/>
    <property type="match status" value="1"/>
</dbReference>
<feature type="region of interest" description="Disordered" evidence="2">
    <location>
        <begin position="647"/>
        <end position="687"/>
    </location>
</feature>
<dbReference type="Pfam" id="PF00098">
    <property type="entry name" value="zf-CCHC"/>
    <property type="match status" value="1"/>
</dbReference>
<evidence type="ECO:0000256" key="2">
    <source>
        <dbReference type="SAM" id="MobiDB-lite"/>
    </source>
</evidence>
<feature type="region of interest" description="Disordered" evidence="2">
    <location>
        <begin position="787"/>
        <end position="820"/>
    </location>
</feature>
<protein>
    <recommendedName>
        <fullName evidence="3">CCHC-type domain-containing protein</fullName>
    </recommendedName>
</protein>
<sequence length="820" mass="91503">MAKTNESKAAESLAPITEGSDKFGVTSPPETKLPKRRESTLHYSSTDNANVPWQCETVGLSTDELAAVAKDNALDNLCNALANSNEALHDQLLNWEEFQLSTTLSQVNLGTAVNWKFDELREHLKRVVKDYGTLQTQILDNAKTITELRDALKASQIAVEESDKERGAVYAENLDLNTKLQAALAIQSSLPRTLSINPLHVDITVPKQYAAQFKAMNLQVFEGTTNLDSVYNYIKALEFHIDTLEYVFTDSQRIEYAISFLRGSARKWAKEEWRKETFAPTWEGFLRAFKARWVPANAHVHLVNKLEEMELRRGSVDAFNDKFRGILELLHISDLRTCRESDQYYKIYYNKIKDSALKQALLLRSLATPGGLDLHTLMDYTSKLMLALPAHRPPTTPQSTTPQPNNAKTDTSKPKKSGNAQVNNVEDGSQRGDSTIYAIAASTASPRSSSTGGTSSSGDPRTCYSCNATDHLLRDCPTRKQFWEKGHRRSWWRSQEKGEEDSEDALSTVKLQFNVLSDSNKPIILSAAVSPMTTNVQPSSVTSLRALVDSGASHCFIHPAKAHQLATDFAIPIVNEGFMQVSQASTVDDRQQRRRITLPLVLNHQVPTTVTFTLYPLANYDVLLGMDWLTQHSVLVDARHKTITIENTTLHTTPEDEEEGEKVGREQEGPTETGQEEQHEEEKPSVAPLAAPNFKEYIGVHNIPANVKPRQTNVIRKGGLYGIERVAARTLTSNDRLYMVRINAVEVEPSTAQQLAPSVKSQIINNYPGIFDEPKGTPPTALPKLQITVEEGHKPPHRTPYRVSREERSSSARTARKGQP</sequence>
<dbReference type="OrthoDB" id="1751327at2759"/>
<dbReference type="SUPFAM" id="SSF57756">
    <property type="entry name" value="Retrovirus zinc finger-like domains"/>
    <property type="match status" value="1"/>
</dbReference>
<dbReference type="Gene3D" id="2.40.70.10">
    <property type="entry name" value="Acid Proteases"/>
    <property type="match status" value="1"/>
</dbReference>
<dbReference type="EMBL" id="ML119866">
    <property type="protein sequence ID" value="RPA72340.1"/>
    <property type="molecule type" value="Genomic_DNA"/>
</dbReference>
<reference evidence="4 5" key="1">
    <citation type="journal article" date="2018" name="Nat. Ecol. Evol.">
        <title>Pezizomycetes genomes reveal the molecular basis of ectomycorrhizal truffle lifestyle.</title>
        <authorList>
            <person name="Murat C."/>
            <person name="Payen T."/>
            <person name="Noel B."/>
            <person name="Kuo A."/>
            <person name="Morin E."/>
            <person name="Chen J."/>
            <person name="Kohler A."/>
            <person name="Krizsan K."/>
            <person name="Balestrini R."/>
            <person name="Da Silva C."/>
            <person name="Montanini B."/>
            <person name="Hainaut M."/>
            <person name="Levati E."/>
            <person name="Barry K.W."/>
            <person name="Belfiori B."/>
            <person name="Cichocki N."/>
            <person name="Clum A."/>
            <person name="Dockter R.B."/>
            <person name="Fauchery L."/>
            <person name="Guy J."/>
            <person name="Iotti M."/>
            <person name="Le Tacon F."/>
            <person name="Lindquist E.A."/>
            <person name="Lipzen A."/>
            <person name="Malagnac F."/>
            <person name="Mello A."/>
            <person name="Molinier V."/>
            <person name="Miyauchi S."/>
            <person name="Poulain J."/>
            <person name="Riccioni C."/>
            <person name="Rubini A."/>
            <person name="Sitrit Y."/>
            <person name="Splivallo R."/>
            <person name="Traeger S."/>
            <person name="Wang M."/>
            <person name="Zifcakova L."/>
            <person name="Wipf D."/>
            <person name="Zambonelli A."/>
            <person name="Paolocci F."/>
            <person name="Nowrousian M."/>
            <person name="Ottonello S."/>
            <person name="Baldrian P."/>
            <person name="Spatafora J.W."/>
            <person name="Henrissat B."/>
            <person name="Nagy L.G."/>
            <person name="Aury J.M."/>
            <person name="Wincker P."/>
            <person name="Grigoriev I.V."/>
            <person name="Bonfante P."/>
            <person name="Martin F.M."/>
        </authorList>
    </citation>
    <scope>NUCLEOTIDE SEQUENCE [LARGE SCALE GENOMIC DNA]</scope>
    <source>
        <strain evidence="4 5">RN42</strain>
    </source>
</reference>
<dbReference type="Pfam" id="PF19259">
    <property type="entry name" value="Ty3_capsid"/>
    <property type="match status" value="1"/>
</dbReference>
<dbReference type="Proteomes" id="UP000275078">
    <property type="component" value="Unassembled WGS sequence"/>
</dbReference>
<keyword evidence="1" id="KW-0479">Metal-binding</keyword>
<dbReference type="CDD" id="cd00303">
    <property type="entry name" value="retropepsin_like"/>
    <property type="match status" value="1"/>
</dbReference>
<keyword evidence="1" id="KW-0863">Zinc-finger</keyword>
<keyword evidence="1" id="KW-0862">Zinc</keyword>
<organism evidence="4 5">
    <name type="scientific">Ascobolus immersus RN42</name>
    <dbReference type="NCBI Taxonomy" id="1160509"/>
    <lineage>
        <taxon>Eukaryota</taxon>
        <taxon>Fungi</taxon>
        <taxon>Dikarya</taxon>
        <taxon>Ascomycota</taxon>
        <taxon>Pezizomycotina</taxon>
        <taxon>Pezizomycetes</taxon>
        <taxon>Pezizales</taxon>
        <taxon>Ascobolaceae</taxon>
        <taxon>Ascobolus</taxon>
    </lineage>
</organism>
<evidence type="ECO:0000256" key="1">
    <source>
        <dbReference type="PROSITE-ProRule" id="PRU00047"/>
    </source>
</evidence>
<dbReference type="Pfam" id="PF08284">
    <property type="entry name" value="RVP_2"/>
    <property type="match status" value="1"/>
</dbReference>
<dbReference type="GO" id="GO:0008270">
    <property type="term" value="F:zinc ion binding"/>
    <property type="evidence" value="ECO:0007669"/>
    <property type="project" value="UniProtKB-KW"/>
</dbReference>
<feature type="region of interest" description="Disordered" evidence="2">
    <location>
        <begin position="390"/>
        <end position="461"/>
    </location>
</feature>
<dbReference type="AlphaFoldDB" id="A0A3N4HKA2"/>
<feature type="domain" description="CCHC-type" evidence="3">
    <location>
        <begin position="463"/>
        <end position="477"/>
    </location>
</feature>
<dbReference type="GO" id="GO:0003676">
    <property type="term" value="F:nucleic acid binding"/>
    <property type="evidence" value="ECO:0007669"/>
    <property type="project" value="InterPro"/>
</dbReference>
<evidence type="ECO:0000313" key="4">
    <source>
        <dbReference type="EMBL" id="RPA72340.1"/>
    </source>
</evidence>
<proteinExistence type="predicted"/>
<dbReference type="InterPro" id="IPR021109">
    <property type="entry name" value="Peptidase_aspartic_dom_sf"/>
</dbReference>
<evidence type="ECO:0000259" key="3">
    <source>
        <dbReference type="PROSITE" id="PS50158"/>
    </source>
</evidence>
<feature type="region of interest" description="Disordered" evidence="2">
    <location>
        <begin position="1"/>
        <end position="43"/>
    </location>
</feature>
<dbReference type="SUPFAM" id="SSF50630">
    <property type="entry name" value="Acid proteases"/>
    <property type="match status" value="1"/>
</dbReference>
<evidence type="ECO:0000313" key="5">
    <source>
        <dbReference type="Proteomes" id="UP000275078"/>
    </source>
</evidence>
<dbReference type="InterPro" id="IPR036875">
    <property type="entry name" value="Znf_CCHC_sf"/>
</dbReference>
<gene>
    <name evidence="4" type="ORF">BJ508DRAFT_314839</name>
</gene>
<dbReference type="PROSITE" id="PS50158">
    <property type="entry name" value="ZF_CCHC"/>
    <property type="match status" value="1"/>
</dbReference>
<accession>A0A3N4HKA2</accession>
<dbReference type="InterPro" id="IPR032567">
    <property type="entry name" value="RTL1-rel"/>
</dbReference>